<dbReference type="InterPro" id="IPR023801">
    <property type="entry name" value="His_deacetylse_dom"/>
</dbReference>
<reference evidence="5" key="3">
    <citation type="submission" date="2017-10" db="EMBL/GenBank/DDBJ databases">
        <authorList>
            <person name="Banno H."/>
            <person name="Chua N.-H."/>
        </authorList>
    </citation>
    <scope>NUCLEOTIDE SEQUENCE [LARGE SCALE GENOMIC DNA]</scope>
    <source>
        <strain evidence="5">Kuenenia_mbr1_ru-nijmegen</strain>
    </source>
</reference>
<dbReference type="CDD" id="cd09992">
    <property type="entry name" value="HDAC_classII"/>
    <property type="match status" value="1"/>
</dbReference>
<reference evidence="6" key="4">
    <citation type="submission" date="2017-10" db="EMBL/GenBank/DDBJ databases">
        <authorList>
            <person name="Frank J."/>
        </authorList>
    </citation>
    <scope>NUCLEOTIDE SEQUENCE [LARGE SCALE GENOMIC DNA]</scope>
</reference>
<protein>
    <submittedName>
        <fullName evidence="4">Putative histone deacetylase</fullName>
    </submittedName>
    <submittedName>
        <fullName evidence="3">Similar to histone deacetylase</fullName>
        <ecNumber evidence="3 4">3.5.1.-</ecNumber>
    </submittedName>
</protein>
<sequence>MTLLIYDNIYLEHDTGIGHPENARRIENTIKYLESDNFLAHVTIEKPRAALPEEIGFIHPKTYISTIQQIADSGGGWLDGDTAVSGHSYNVALYSAGAALTAIDLIMKGEAKNAFCLVRPPGHHATPDRGMGFCLFNNVAIAARYLQKNYQQKRILIIDWDVHHGNGTQDAFYVDPTVMYFSMHRYPFYPGTGAEDETGEGNGKGFNINIPLSMDTHPQKYIELFSGVIEGSVNRFAPEFIILSSGFDAYKKDPIGGLNLETEHFYTLTEIVVEAAEKHCGGKLLSCLEGGYHLSGLPLCIEAHLKGLLKINS</sequence>
<accession>Q1PVG5</accession>
<evidence type="ECO:0000313" key="4">
    <source>
        <dbReference type="EMBL" id="QII14312.1"/>
    </source>
</evidence>
<dbReference type="EC" id="3.5.1.-" evidence="3 4"/>
<dbReference type="EMBL" id="CP049055">
    <property type="protein sequence ID" value="QII14312.1"/>
    <property type="molecule type" value="Genomic_DNA"/>
</dbReference>
<reference evidence="3" key="1">
    <citation type="journal article" date="2006" name="Nature">
        <title>Deciphering the evolution and metabolism of an anammox bacterium from a community genome.</title>
        <authorList>
            <person name="Strous M."/>
            <person name="Pelletier E."/>
            <person name="Mangenot S."/>
            <person name="Rattei T."/>
            <person name="Lehner A."/>
            <person name="Taylor M.W."/>
            <person name="Horn M."/>
            <person name="Daims H."/>
            <person name="Bartol-Mavel D."/>
            <person name="Wincker P."/>
            <person name="Barbe V."/>
            <person name="Fonknechten N."/>
            <person name="Vallenet D."/>
            <person name="Segurens B."/>
            <person name="Schenowitz-Truong C."/>
            <person name="Medigue C."/>
            <person name="Collingro A."/>
            <person name="Snel B."/>
            <person name="Dutilh B.E."/>
            <person name="OpDenCamp H.J.M."/>
            <person name="vanDerDrift C."/>
            <person name="Cirpus I."/>
            <person name="vanDePas-Schoonen K.T."/>
            <person name="Harhangi H.R."/>
            <person name="vanNiftrik L."/>
            <person name="Schmid M."/>
            <person name="Keltjens J."/>
            <person name="vanDeVossenberg J."/>
            <person name="Kartal B."/>
            <person name="Meier H."/>
            <person name="Frishman D."/>
            <person name="Huynen M.A."/>
            <person name="Mewes H."/>
            <person name="Weissenbach J."/>
            <person name="Jetten M.S.M."/>
            <person name="Wagner M."/>
            <person name="LePaslier D."/>
        </authorList>
    </citation>
    <scope>NUCLEOTIDE SEQUENCE</scope>
</reference>
<dbReference type="Pfam" id="PF00850">
    <property type="entry name" value="Hist_deacetyl"/>
    <property type="match status" value="1"/>
</dbReference>
<dbReference type="Proteomes" id="UP000501926">
    <property type="component" value="Chromosome"/>
</dbReference>
<evidence type="ECO:0000313" key="5">
    <source>
        <dbReference type="EMBL" id="SOH04672.1"/>
    </source>
</evidence>
<dbReference type="InterPro" id="IPR000286">
    <property type="entry name" value="HDACs"/>
</dbReference>
<evidence type="ECO:0000259" key="2">
    <source>
        <dbReference type="Pfam" id="PF00850"/>
    </source>
</evidence>
<dbReference type="RefSeq" id="WP_099325361.1">
    <property type="nucleotide sequence ID" value="NZ_CP049055.1"/>
</dbReference>
<dbReference type="SUPFAM" id="SSF52768">
    <property type="entry name" value="Arginase/deacetylase"/>
    <property type="match status" value="1"/>
</dbReference>
<dbReference type="EMBL" id="CT573073">
    <property type="protein sequence ID" value="CAJ71217.1"/>
    <property type="molecule type" value="Genomic_DNA"/>
</dbReference>
<name>Q1PVG5_KUEST</name>
<reference evidence="4 7" key="5">
    <citation type="submission" date="2020-02" db="EMBL/GenBank/DDBJ databases">
        <title>Newly sequenced genome of strain CSTR1 showed variability in Candidatus Kuenenia stuttgartiensis genomes.</title>
        <authorList>
            <person name="Ding C."/>
            <person name="Adrian L."/>
        </authorList>
    </citation>
    <scope>NUCLEOTIDE SEQUENCE [LARGE SCALE GENOMIC DNA]</scope>
    <source>
        <strain evidence="4 7">CSTR1</strain>
    </source>
</reference>
<dbReference type="KEGG" id="kst:KSMBR1_2175"/>
<gene>
    <name evidence="3" type="primary">HDAC</name>
    <name evidence="4" type="synonym">hdaC</name>
    <name evidence="4" type="ORF">KsCSTR_49350</name>
    <name evidence="5" type="ORF">KSMBR1_2175</name>
    <name evidence="3" type="ORF">kustc0472</name>
</gene>
<dbReference type="PANTHER" id="PTHR10625:SF10">
    <property type="entry name" value="HISTONE DEACETYLASE HDAC1"/>
    <property type="match status" value="1"/>
</dbReference>
<keyword evidence="3" id="KW-0378">Hydrolase</keyword>
<evidence type="ECO:0000313" key="6">
    <source>
        <dbReference type="Proteomes" id="UP000221734"/>
    </source>
</evidence>
<dbReference type="PRINTS" id="PR01270">
    <property type="entry name" value="HDASUPER"/>
</dbReference>
<dbReference type="EMBL" id="LT934425">
    <property type="protein sequence ID" value="SOH04672.1"/>
    <property type="molecule type" value="Genomic_DNA"/>
</dbReference>
<feature type="domain" description="Histone deacetylase" evidence="2">
    <location>
        <begin position="19"/>
        <end position="307"/>
    </location>
</feature>
<dbReference type="InterPro" id="IPR037138">
    <property type="entry name" value="His_deacetylse_dom_sf"/>
</dbReference>
<evidence type="ECO:0000256" key="1">
    <source>
        <dbReference type="ARBA" id="ARBA00005947"/>
    </source>
</evidence>
<proteinExistence type="inferred from homology"/>
<dbReference type="Gene3D" id="3.40.800.20">
    <property type="entry name" value="Histone deacetylase domain"/>
    <property type="match status" value="1"/>
</dbReference>
<keyword evidence="6" id="KW-1185">Reference proteome</keyword>
<dbReference type="OrthoDB" id="9808367at2"/>
<dbReference type="GO" id="GO:0004407">
    <property type="term" value="F:histone deacetylase activity"/>
    <property type="evidence" value="ECO:0007669"/>
    <property type="project" value="TreeGrafter"/>
</dbReference>
<organism evidence="3">
    <name type="scientific">Kuenenia stuttgartiensis</name>
    <dbReference type="NCBI Taxonomy" id="174633"/>
    <lineage>
        <taxon>Bacteria</taxon>
        <taxon>Pseudomonadati</taxon>
        <taxon>Planctomycetota</taxon>
        <taxon>Candidatus Brocadiia</taxon>
        <taxon>Candidatus Brocadiales</taxon>
        <taxon>Candidatus Brocadiaceae</taxon>
        <taxon>Candidatus Kuenenia</taxon>
    </lineage>
</organism>
<reference evidence="3" key="2">
    <citation type="submission" date="2006-01" db="EMBL/GenBank/DDBJ databases">
        <authorList>
            <person name="Genoscope"/>
        </authorList>
    </citation>
    <scope>NUCLEOTIDE SEQUENCE</scope>
</reference>
<dbReference type="InterPro" id="IPR023696">
    <property type="entry name" value="Ureohydrolase_dom_sf"/>
</dbReference>
<dbReference type="GO" id="GO:0016787">
    <property type="term" value="F:hydrolase activity"/>
    <property type="evidence" value="ECO:0007669"/>
    <property type="project" value="UniProtKB-KW"/>
</dbReference>
<dbReference type="AlphaFoldDB" id="Q1PVG5"/>
<dbReference type="GO" id="GO:0040029">
    <property type="term" value="P:epigenetic regulation of gene expression"/>
    <property type="evidence" value="ECO:0007669"/>
    <property type="project" value="TreeGrafter"/>
</dbReference>
<comment type="similarity">
    <text evidence="1">Belongs to the histone deacetylase family.</text>
</comment>
<dbReference type="Proteomes" id="UP000221734">
    <property type="component" value="Chromosome Kuenenia_stuttgartiensis_MBR1"/>
</dbReference>
<evidence type="ECO:0000313" key="3">
    <source>
        <dbReference type="EMBL" id="CAJ71217.1"/>
    </source>
</evidence>
<dbReference type="PANTHER" id="PTHR10625">
    <property type="entry name" value="HISTONE DEACETYLASE HDAC1-RELATED"/>
    <property type="match status" value="1"/>
</dbReference>
<evidence type="ECO:0000313" key="7">
    <source>
        <dbReference type="Proteomes" id="UP000501926"/>
    </source>
</evidence>